<dbReference type="GO" id="GO:0016020">
    <property type="term" value="C:membrane"/>
    <property type="evidence" value="ECO:0007669"/>
    <property type="project" value="GOC"/>
</dbReference>
<evidence type="ECO:0000259" key="1">
    <source>
        <dbReference type="Pfam" id="PF03372"/>
    </source>
</evidence>
<dbReference type="PANTHER" id="PTHR14859">
    <property type="entry name" value="CALCOFLUOR WHITE HYPERSENSITIVE PROTEIN PRECURSOR"/>
    <property type="match status" value="1"/>
</dbReference>
<name>A0A2C9D671_9HYPH</name>
<reference evidence="3" key="1">
    <citation type="submission" date="2017-09" db="EMBL/GenBank/DDBJ databases">
        <title>Genome sequence of Nannocystis excedens DSM 71.</title>
        <authorList>
            <person name="Blom J."/>
        </authorList>
    </citation>
    <scope>NUCLEOTIDE SEQUENCE [LARGE SCALE GENOMIC DNA]</scope>
    <source>
        <strain evidence="3">type strain: E19</strain>
    </source>
</reference>
<evidence type="ECO:0000313" key="3">
    <source>
        <dbReference type="Proteomes" id="UP000223606"/>
    </source>
</evidence>
<dbReference type="GO" id="GO:0004527">
    <property type="term" value="F:exonuclease activity"/>
    <property type="evidence" value="ECO:0007669"/>
    <property type="project" value="UniProtKB-KW"/>
</dbReference>
<dbReference type="Pfam" id="PF03372">
    <property type="entry name" value="Exo_endo_phos"/>
    <property type="match status" value="1"/>
</dbReference>
<dbReference type="PANTHER" id="PTHR14859:SF1">
    <property type="entry name" value="PGAP2-INTERACTING PROTEIN"/>
    <property type="match status" value="1"/>
</dbReference>
<dbReference type="AlphaFoldDB" id="A0A2C9D671"/>
<dbReference type="InterPro" id="IPR005135">
    <property type="entry name" value="Endo/exonuclease/phosphatase"/>
</dbReference>
<keyword evidence="2" id="KW-0255">Endonuclease</keyword>
<proteinExistence type="predicted"/>
<dbReference type="GO" id="GO:0006506">
    <property type="term" value="P:GPI anchor biosynthetic process"/>
    <property type="evidence" value="ECO:0007669"/>
    <property type="project" value="TreeGrafter"/>
</dbReference>
<gene>
    <name evidence="2" type="ORF">HDIA_2149</name>
</gene>
<dbReference type="InterPro" id="IPR036691">
    <property type="entry name" value="Endo/exonu/phosph_ase_sf"/>
</dbReference>
<keyword evidence="2" id="KW-0269">Exonuclease</keyword>
<protein>
    <submittedName>
        <fullName evidence="2">Endonuclease/Exonuclease/phosphatase family protein</fullName>
    </submittedName>
</protein>
<keyword evidence="3" id="KW-1185">Reference proteome</keyword>
<sequence>MTDIGPLPRPVPPASIRLMTWNIHGGIGPDGVFDLDRIAALIEKHAPDLVALQEVDTRGRGPQALARLHGIHGPSSGHRAEAHTITAEDGDYGNVLLSRWPLVRSARHDLSHANREPRMAIETVVDGPHGPLRLIAVHLGLAITERARQARQLQSIAETAETAPTVMLGDFNDWFFCGKVRRTMAKILPLRTRLATFPAALPQLRLDRIYCARPLRLCAVWTDREARHCSDHLPVIADISLR</sequence>
<feature type="domain" description="Endonuclease/exonuclease/phosphatase" evidence="1">
    <location>
        <begin position="19"/>
        <end position="232"/>
    </location>
</feature>
<dbReference type="SUPFAM" id="SSF56219">
    <property type="entry name" value="DNase I-like"/>
    <property type="match status" value="1"/>
</dbReference>
<dbReference type="Proteomes" id="UP000223606">
    <property type="component" value="Chromosome 1"/>
</dbReference>
<dbReference type="Gene3D" id="3.60.10.10">
    <property type="entry name" value="Endonuclease/exonuclease/phosphatase"/>
    <property type="match status" value="1"/>
</dbReference>
<keyword evidence="2" id="KW-0540">Nuclease</keyword>
<evidence type="ECO:0000313" key="2">
    <source>
        <dbReference type="EMBL" id="SON55690.1"/>
    </source>
</evidence>
<organism evidence="2 3">
    <name type="scientific">Hartmannibacter diazotrophicus</name>
    <dbReference type="NCBI Taxonomy" id="1482074"/>
    <lineage>
        <taxon>Bacteria</taxon>
        <taxon>Pseudomonadati</taxon>
        <taxon>Pseudomonadota</taxon>
        <taxon>Alphaproteobacteria</taxon>
        <taxon>Hyphomicrobiales</taxon>
        <taxon>Pleomorphomonadaceae</taxon>
        <taxon>Hartmannibacter</taxon>
    </lineage>
</organism>
<keyword evidence="2" id="KW-0378">Hydrolase</keyword>
<accession>A0A2C9D671</accession>
<dbReference type="RefSeq" id="WP_099556162.1">
    <property type="nucleotide sequence ID" value="NZ_LT960614.1"/>
</dbReference>
<dbReference type="OrthoDB" id="9813425at2"/>
<dbReference type="InterPro" id="IPR051916">
    <property type="entry name" value="GPI-anchor_lipid_remodeler"/>
</dbReference>
<dbReference type="GO" id="GO:0004519">
    <property type="term" value="F:endonuclease activity"/>
    <property type="evidence" value="ECO:0007669"/>
    <property type="project" value="UniProtKB-KW"/>
</dbReference>
<dbReference type="KEGG" id="hdi:HDIA_2149"/>
<dbReference type="EMBL" id="LT960614">
    <property type="protein sequence ID" value="SON55690.1"/>
    <property type="molecule type" value="Genomic_DNA"/>
</dbReference>